<protein>
    <recommendedName>
        <fullName evidence="1">Transposase putative helix-turn-helix domain-containing protein</fullName>
    </recommendedName>
</protein>
<sequence length="47" mass="5090">MPVGPGVACPELSVPTVNVECVSRYRLLPTPEQESGLLEHCAHARFV</sequence>
<evidence type="ECO:0000313" key="3">
    <source>
        <dbReference type="Proteomes" id="UP001519332"/>
    </source>
</evidence>
<dbReference type="EMBL" id="JAGINW010000001">
    <property type="protein sequence ID" value="MBP2323249.1"/>
    <property type="molecule type" value="Genomic_DNA"/>
</dbReference>
<name>A0ABS4TFP9_9PSEU</name>
<gene>
    <name evidence="2" type="ORF">JOF56_003634</name>
</gene>
<organism evidence="2 3">
    <name type="scientific">Kibdelosporangium banguiense</name>
    <dbReference type="NCBI Taxonomy" id="1365924"/>
    <lineage>
        <taxon>Bacteria</taxon>
        <taxon>Bacillati</taxon>
        <taxon>Actinomycetota</taxon>
        <taxon>Actinomycetes</taxon>
        <taxon>Pseudonocardiales</taxon>
        <taxon>Pseudonocardiaceae</taxon>
        <taxon>Kibdelosporangium</taxon>
    </lineage>
</organism>
<proteinExistence type="predicted"/>
<evidence type="ECO:0000313" key="2">
    <source>
        <dbReference type="EMBL" id="MBP2323249.1"/>
    </source>
</evidence>
<reference evidence="2 3" key="1">
    <citation type="submission" date="2021-03" db="EMBL/GenBank/DDBJ databases">
        <title>Sequencing the genomes of 1000 actinobacteria strains.</title>
        <authorList>
            <person name="Klenk H.-P."/>
        </authorList>
    </citation>
    <scope>NUCLEOTIDE SEQUENCE [LARGE SCALE GENOMIC DNA]</scope>
    <source>
        <strain evidence="2 3">DSM 46670</strain>
    </source>
</reference>
<keyword evidence="3" id="KW-1185">Reference proteome</keyword>
<dbReference type="RefSeq" id="WP_209639335.1">
    <property type="nucleotide sequence ID" value="NZ_JAGINW010000001.1"/>
</dbReference>
<dbReference type="InterPro" id="IPR021027">
    <property type="entry name" value="Transposase_put_HTH"/>
</dbReference>
<accession>A0ABS4TFP9</accession>
<evidence type="ECO:0000259" key="1">
    <source>
        <dbReference type="Pfam" id="PF12323"/>
    </source>
</evidence>
<dbReference type="Pfam" id="PF12323">
    <property type="entry name" value="HTH_OrfB_IS605"/>
    <property type="match status" value="1"/>
</dbReference>
<comment type="caution">
    <text evidence="2">The sequence shown here is derived from an EMBL/GenBank/DDBJ whole genome shotgun (WGS) entry which is preliminary data.</text>
</comment>
<feature type="domain" description="Transposase putative helix-turn-helix" evidence="1">
    <location>
        <begin position="24"/>
        <end position="47"/>
    </location>
</feature>
<dbReference type="Proteomes" id="UP001519332">
    <property type="component" value="Unassembled WGS sequence"/>
</dbReference>